<evidence type="ECO:0000313" key="2">
    <source>
        <dbReference type="Proteomes" id="UP000003843"/>
    </source>
</evidence>
<dbReference type="EMBL" id="ACEQ02000021">
    <property type="protein sequence ID" value="EEZ75207.1"/>
    <property type="molecule type" value="Genomic_DNA"/>
</dbReference>
<organism evidence="1 2">
    <name type="scientific">Neisseria lactamica ATCC 23970</name>
    <dbReference type="NCBI Taxonomy" id="546265"/>
    <lineage>
        <taxon>Bacteria</taxon>
        <taxon>Pseudomonadati</taxon>
        <taxon>Pseudomonadota</taxon>
        <taxon>Betaproteobacteria</taxon>
        <taxon>Neisseriales</taxon>
        <taxon>Neisseriaceae</taxon>
        <taxon>Neisseria</taxon>
    </lineage>
</organism>
<evidence type="ECO:0000313" key="1">
    <source>
        <dbReference type="EMBL" id="EEZ75207.1"/>
    </source>
</evidence>
<gene>
    <name evidence="1" type="ORF">NEILACOT_04764</name>
</gene>
<name>D0WB39_NEILA</name>
<comment type="caution">
    <text evidence="1">The sequence shown here is derived from an EMBL/GenBank/DDBJ whole genome shotgun (WGS) entry which is preliminary data.</text>
</comment>
<sequence length="175" mass="19307">MQIRGGGLHFVLQGTRQFVGFTVEESGGFTHAVAVVFFADMSDAGCGAAFDLVQQARAVAVFEHAVFAGTQHKDFLQDLDAVAHGVAVGIRAEVLVGLFQRAAVIRHLRILMAAEHQIRIAFVIAEKDIVFRRQGFDEVVFENQGFGFGTRDGGFDVANLFHHQCNARRMVVFWK</sequence>
<protein>
    <submittedName>
        <fullName evidence="1">Uncharacterized protein</fullName>
    </submittedName>
</protein>
<dbReference type="AlphaFoldDB" id="D0WB39"/>
<dbReference type="Proteomes" id="UP000003843">
    <property type="component" value="Unassembled WGS sequence"/>
</dbReference>
<reference evidence="1 2" key="1">
    <citation type="submission" date="2009-10" db="EMBL/GenBank/DDBJ databases">
        <authorList>
            <person name="Weinstock G."/>
            <person name="Sodergren E."/>
            <person name="Clifton S."/>
            <person name="Fulton L."/>
            <person name="Fulton B."/>
            <person name="Courtney L."/>
            <person name="Fronick C."/>
            <person name="Harrison M."/>
            <person name="Strong C."/>
            <person name="Farmer C."/>
            <person name="Delahaunty K."/>
            <person name="Markovic C."/>
            <person name="Hall O."/>
            <person name="Minx P."/>
            <person name="Tomlinson C."/>
            <person name="Mitreva M."/>
            <person name="Nelson J."/>
            <person name="Hou S."/>
            <person name="Wollam A."/>
            <person name="Pepin K.H."/>
            <person name="Johnson M."/>
            <person name="Bhonagiri V."/>
            <person name="Nash W.E."/>
            <person name="Warren W."/>
            <person name="Chinwalla A."/>
            <person name="Mardis E.R."/>
            <person name="Wilson R.K."/>
        </authorList>
    </citation>
    <scope>NUCLEOTIDE SEQUENCE [LARGE SCALE GENOMIC DNA]</scope>
    <source>
        <strain evidence="1 2">ATCC 23970</strain>
    </source>
</reference>
<accession>D0WB39</accession>
<proteinExistence type="predicted"/>